<comment type="similarity">
    <text evidence="1">Belongs to the V-ATPase E subunit family.</text>
</comment>
<evidence type="ECO:0000256" key="4">
    <source>
        <dbReference type="ARBA" id="ARBA00023065"/>
    </source>
</evidence>
<feature type="non-terminal residue" evidence="5">
    <location>
        <position position="92"/>
    </location>
</feature>
<dbReference type="Proteomes" id="UP000028839">
    <property type="component" value="Unassembled WGS sequence"/>
</dbReference>
<dbReference type="InterPro" id="IPR038495">
    <property type="entry name" value="ATPase_E_C"/>
</dbReference>
<protein>
    <recommendedName>
        <fullName evidence="2">V-type ATP synthase subunit E</fullName>
    </recommendedName>
</protein>
<evidence type="ECO:0000256" key="1">
    <source>
        <dbReference type="ARBA" id="ARBA00005901"/>
    </source>
</evidence>
<dbReference type="AlphaFoldDB" id="A0A0E2YYF9"/>
<dbReference type="InterPro" id="IPR002842">
    <property type="entry name" value="ATPase_V1_Esu"/>
</dbReference>
<accession>A0A0E2YYF9</accession>
<proteinExistence type="inferred from homology"/>
<comment type="caution">
    <text evidence="5">The sequence shown here is derived from an EMBL/GenBank/DDBJ whole genome shotgun (WGS) entry which is preliminary data.</text>
</comment>
<evidence type="ECO:0000313" key="5">
    <source>
        <dbReference type="EMBL" id="KFI17971.1"/>
    </source>
</evidence>
<evidence type="ECO:0000313" key="6">
    <source>
        <dbReference type="Proteomes" id="UP000028839"/>
    </source>
</evidence>
<sequence length="92" mass="10474">VKSEREQARIIEASKLQAKKIMFDAINSNMQSAFTVIQQEIETYTKSPQYKKSLETMVNNAKKKLGQNIIVHCREEDKSILKELGVTTSKSV</sequence>
<dbReference type="GO" id="GO:0046961">
    <property type="term" value="F:proton-transporting ATPase activity, rotational mechanism"/>
    <property type="evidence" value="ECO:0007669"/>
    <property type="project" value="InterPro"/>
</dbReference>
<gene>
    <name evidence="5" type="ORF">IB75_16930</name>
</gene>
<reference evidence="5 6" key="1">
    <citation type="submission" date="2014-07" db="EMBL/GenBank/DDBJ databases">
        <title>Comparative analysis of Nitrosococcus oceani genome inventories of strains from Pacific and Atlantic gyres.</title>
        <authorList>
            <person name="Lim C.K."/>
            <person name="Wang L."/>
            <person name="Sayavedra-Soto L.A."/>
            <person name="Klotz M.G."/>
        </authorList>
    </citation>
    <scope>NUCLEOTIDE SEQUENCE [LARGE SCALE GENOMIC DNA]</scope>
    <source>
        <strain evidence="5 6">C-27</strain>
    </source>
</reference>
<keyword evidence="4" id="KW-0406">Ion transport</keyword>
<dbReference type="Gene3D" id="3.30.2320.30">
    <property type="entry name" value="ATP synthase, E subunit, C-terminal"/>
    <property type="match status" value="1"/>
</dbReference>
<evidence type="ECO:0000256" key="3">
    <source>
        <dbReference type="ARBA" id="ARBA00022448"/>
    </source>
</evidence>
<dbReference type="SUPFAM" id="SSF160527">
    <property type="entry name" value="V-type ATPase subunit E-like"/>
    <property type="match status" value="1"/>
</dbReference>
<keyword evidence="3" id="KW-0813">Transport</keyword>
<evidence type="ECO:0000256" key="2">
    <source>
        <dbReference type="ARBA" id="ARBA00020756"/>
    </source>
</evidence>
<organism evidence="5 6">
    <name type="scientific">Nitrosococcus oceani C-27</name>
    <dbReference type="NCBI Taxonomy" id="314279"/>
    <lineage>
        <taxon>Bacteria</taxon>
        <taxon>Pseudomonadati</taxon>
        <taxon>Pseudomonadota</taxon>
        <taxon>Gammaproteobacteria</taxon>
        <taxon>Chromatiales</taxon>
        <taxon>Chromatiaceae</taxon>
        <taxon>Nitrosococcus</taxon>
    </lineage>
</organism>
<feature type="non-terminal residue" evidence="5">
    <location>
        <position position="1"/>
    </location>
</feature>
<dbReference type="GO" id="GO:0033178">
    <property type="term" value="C:proton-transporting two-sector ATPase complex, catalytic domain"/>
    <property type="evidence" value="ECO:0007669"/>
    <property type="project" value="InterPro"/>
</dbReference>
<dbReference type="EMBL" id="JPGN01000189">
    <property type="protein sequence ID" value="KFI17971.1"/>
    <property type="molecule type" value="Genomic_DNA"/>
</dbReference>
<name>A0A0E2YYF9_9GAMM</name>
<dbReference type="Pfam" id="PF01991">
    <property type="entry name" value="vATP-synt_E"/>
    <property type="match status" value="1"/>
</dbReference>